<dbReference type="AlphaFoldDB" id="A0A371EHX3"/>
<feature type="non-terminal residue" evidence="2">
    <location>
        <position position="1"/>
    </location>
</feature>
<dbReference type="OrthoDB" id="1430228at2759"/>
<feature type="domain" description="Integrase zinc-binding" evidence="1">
    <location>
        <begin position="137"/>
        <end position="163"/>
    </location>
</feature>
<dbReference type="Proteomes" id="UP000257109">
    <property type="component" value="Unassembled WGS sequence"/>
</dbReference>
<evidence type="ECO:0000259" key="1">
    <source>
        <dbReference type="Pfam" id="PF17921"/>
    </source>
</evidence>
<dbReference type="Gene3D" id="1.10.340.70">
    <property type="match status" value="1"/>
</dbReference>
<dbReference type="PANTHER" id="PTHR48475:SF2">
    <property type="entry name" value="RIBONUCLEASE H"/>
    <property type="match status" value="1"/>
</dbReference>
<evidence type="ECO:0000313" key="3">
    <source>
        <dbReference type="Proteomes" id="UP000257109"/>
    </source>
</evidence>
<proteinExistence type="predicted"/>
<gene>
    <name evidence="2" type="ORF">CR513_55692</name>
</gene>
<accession>A0A371EHX3</accession>
<dbReference type="Pfam" id="PF17921">
    <property type="entry name" value="Integrase_H2C2"/>
    <property type="match status" value="1"/>
</dbReference>
<dbReference type="PANTHER" id="PTHR48475">
    <property type="entry name" value="RIBONUCLEASE H"/>
    <property type="match status" value="1"/>
</dbReference>
<sequence>MATAFEKFTFLHVPRELNKRVDLLSKLASTHKRDQQRSIIHENISRLTIEEPGVCCVERKKTWISPLLEYLREDRLLDDPTKANKLVKDVSKYIVIGKQLYRRGFSFPLLRCVDAGEFEYGVCGTHIGGRALASKIAKAGYYWPTLKNDYMEYVKKCDRCQRFTEVLKSPPESLHSITSPWPFYK</sequence>
<organism evidence="2 3">
    <name type="scientific">Mucuna pruriens</name>
    <name type="common">Velvet bean</name>
    <name type="synonym">Dolichos pruriens</name>
    <dbReference type="NCBI Taxonomy" id="157652"/>
    <lineage>
        <taxon>Eukaryota</taxon>
        <taxon>Viridiplantae</taxon>
        <taxon>Streptophyta</taxon>
        <taxon>Embryophyta</taxon>
        <taxon>Tracheophyta</taxon>
        <taxon>Spermatophyta</taxon>
        <taxon>Magnoliopsida</taxon>
        <taxon>eudicotyledons</taxon>
        <taxon>Gunneridae</taxon>
        <taxon>Pentapetalae</taxon>
        <taxon>rosids</taxon>
        <taxon>fabids</taxon>
        <taxon>Fabales</taxon>
        <taxon>Fabaceae</taxon>
        <taxon>Papilionoideae</taxon>
        <taxon>50 kb inversion clade</taxon>
        <taxon>NPAAA clade</taxon>
        <taxon>indigoferoid/millettioid clade</taxon>
        <taxon>Phaseoleae</taxon>
        <taxon>Mucuna</taxon>
    </lineage>
</organism>
<evidence type="ECO:0000313" key="2">
    <source>
        <dbReference type="EMBL" id="RDX65631.1"/>
    </source>
</evidence>
<dbReference type="EMBL" id="QJKJ01013799">
    <property type="protein sequence ID" value="RDX65631.1"/>
    <property type="molecule type" value="Genomic_DNA"/>
</dbReference>
<reference evidence="2" key="1">
    <citation type="submission" date="2018-05" db="EMBL/GenBank/DDBJ databases">
        <title>Draft genome of Mucuna pruriens seed.</title>
        <authorList>
            <person name="Nnadi N.E."/>
            <person name="Vos R."/>
            <person name="Hasami M.H."/>
            <person name="Devisetty U.K."/>
            <person name="Aguiy J.C."/>
        </authorList>
    </citation>
    <scope>NUCLEOTIDE SEQUENCE [LARGE SCALE GENOMIC DNA]</scope>
    <source>
        <strain evidence="2">JCA_2017</strain>
    </source>
</reference>
<comment type="caution">
    <text evidence="2">The sequence shown here is derived from an EMBL/GenBank/DDBJ whole genome shotgun (WGS) entry which is preliminary data.</text>
</comment>
<name>A0A371EHX3_MUCPR</name>
<dbReference type="InterPro" id="IPR041588">
    <property type="entry name" value="Integrase_H2C2"/>
</dbReference>
<keyword evidence="3" id="KW-1185">Reference proteome</keyword>
<protein>
    <recommendedName>
        <fullName evidence="1">Integrase zinc-binding domain-containing protein</fullName>
    </recommendedName>
</protein>